<dbReference type="InterPro" id="IPR046980">
    <property type="entry name" value="KefG/KefF"/>
</dbReference>
<dbReference type="InterPro" id="IPR003680">
    <property type="entry name" value="Flavodoxin_fold"/>
</dbReference>
<name>A0A0J5NTY1_PLUGE</name>
<keyword evidence="4" id="KW-1185">Reference proteome</keyword>
<dbReference type="PATRIC" id="fig|61647.15.peg.2443"/>
<dbReference type="GO" id="GO:0009055">
    <property type="term" value="F:electron transfer activity"/>
    <property type="evidence" value="ECO:0007669"/>
    <property type="project" value="TreeGrafter"/>
</dbReference>
<feature type="domain" description="Flavodoxin-like fold" evidence="2">
    <location>
        <begin position="2"/>
        <end position="165"/>
    </location>
</feature>
<evidence type="ECO:0000259" key="2">
    <source>
        <dbReference type="Pfam" id="PF02525"/>
    </source>
</evidence>
<protein>
    <submittedName>
        <fullName evidence="3">NAD(P)H dehydrogenase</fullName>
    </submittedName>
</protein>
<dbReference type="InterPro" id="IPR029039">
    <property type="entry name" value="Flavoprotein-like_sf"/>
</dbReference>
<dbReference type="Proteomes" id="UP000036196">
    <property type="component" value="Unassembled WGS sequence"/>
</dbReference>
<dbReference type="GO" id="GO:0010181">
    <property type="term" value="F:FMN binding"/>
    <property type="evidence" value="ECO:0007669"/>
    <property type="project" value="TreeGrafter"/>
</dbReference>
<organism evidence="3 4">
    <name type="scientific">Pluralibacter gergoviae</name>
    <name type="common">Enterobacter gergoviae</name>
    <dbReference type="NCBI Taxonomy" id="61647"/>
    <lineage>
        <taxon>Bacteria</taxon>
        <taxon>Pseudomonadati</taxon>
        <taxon>Pseudomonadota</taxon>
        <taxon>Gammaproteobacteria</taxon>
        <taxon>Enterobacterales</taxon>
        <taxon>Enterobacteriaceae</taxon>
        <taxon>Pluralibacter</taxon>
    </lineage>
</organism>
<dbReference type="Gene3D" id="3.40.50.360">
    <property type="match status" value="1"/>
</dbReference>
<evidence type="ECO:0000256" key="1">
    <source>
        <dbReference type="ARBA" id="ARBA00023002"/>
    </source>
</evidence>
<sequence>MSKTLVLLFHPDITRSCANAALSTAASQLAEVEIFDVQQAYPNGVIDTDAEVHRLLGVERIVLQYPIQWYATPPILKAWLDAVLTRLFYINYESEGRKLRGMPIMVSVTAGNSPDAYSQGGRNMFTMSELLAPVRATAHRCDLTWNTPFIVYRANQLSRDELKDEGTRYVEVLKSWISSTGRRRSDIGQ</sequence>
<reference evidence="3 4" key="1">
    <citation type="submission" date="2015-05" db="EMBL/GenBank/DDBJ databases">
        <title>Genome sequences of Pluralibacter gergoviae.</title>
        <authorList>
            <person name="Greninger A.L."/>
            <person name="Miller S."/>
        </authorList>
    </citation>
    <scope>NUCLEOTIDE SEQUENCE [LARGE SCALE GENOMIC DNA]</scope>
    <source>
        <strain evidence="3 4">JS81F13</strain>
    </source>
</reference>
<keyword evidence="1" id="KW-0560">Oxidoreductase</keyword>
<dbReference type="PANTHER" id="PTHR47307">
    <property type="entry name" value="GLUTATHIONE-REGULATED POTASSIUM-EFFLUX SYSTEM ANCILLARY PROTEIN KEFG"/>
    <property type="match status" value="1"/>
</dbReference>
<dbReference type="Pfam" id="PF02525">
    <property type="entry name" value="Flavodoxin_2"/>
    <property type="match status" value="1"/>
</dbReference>
<comment type="caution">
    <text evidence="3">The sequence shown here is derived from an EMBL/GenBank/DDBJ whole genome shotgun (WGS) entry which is preliminary data.</text>
</comment>
<dbReference type="RefSeq" id="WP_048280191.1">
    <property type="nucleotide sequence ID" value="NZ_LDZF01000024.1"/>
</dbReference>
<dbReference type="AlphaFoldDB" id="A0A0J5NTY1"/>
<gene>
    <name evidence="3" type="ORF">ABW06_19450</name>
</gene>
<dbReference type="PANTHER" id="PTHR47307:SF1">
    <property type="entry name" value="GLUTATHIONE-REGULATED POTASSIUM-EFFLUX SYSTEM ANCILLARY PROTEIN KEFG"/>
    <property type="match status" value="1"/>
</dbReference>
<proteinExistence type="predicted"/>
<accession>A0A0J5NTY1</accession>
<evidence type="ECO:0000313" key="3">
    <source>
        <dbReference type="EMBL" id="KMK11817.1"/>
    </source>
</evidence>
<dbReference type="EMBL" id="LDZF01000024">
    <property type="protein sequence ID" value="KMK11817.1"/>
    <property type="molecule type" value="Genomic_DNA"/>
</dbReference>
<dbReference type="GO" id="GO:0003955">
    <property type="term" value="F:NAD(P)H dehydrogenase (quinone) activity"/>
    <property type="evidence" value="ECO:0007669"/>
    <property type="project" value="TreeGrafter"/>
</dbReference>
<dbReference type="SUPFAM" id="SSF52218">
    <property type="entry name" value="Flavoproteins"/>
    <property type="match status" value="1"/>
</dbReference>
<evidence type="ECO:0000313" key="4">
    <source>
        <dbReference type="Proteomes" id="UP000036196"/>
    </source>
</evidence>